<reference evidence="1" key="2">
    <citation type="submission" date="2014-07" db="EMBL/GenBank/DDBJ databases">
        <authorList>
            <person name="Hull J."/>
        </authorList>
    </citation>
    <scope>NUCLEOTIDE SEQUENCE</scope>
</reference>
<protein>
    <submittedName>
        <fullName evidence="1">Cysteine-rich motor neuron 1 protein</fullName>
    </submittedName>
</protein>
<dbReference type="EMBL" id="GBHO01009566">
    <property type="protein sequence ID" value="JAG34038.1"/>
    <property type="molecule type" value="Transcribed_RNA"/>
</dbReference>
<gene>
    <name evidence="1" type="primary">CRIM1_10</name>
    <name evidence="1" type="ORF">CM83_4756</name>
</gene>
<evidence type="ECO:0000313" key="1">
    <source>
        <dbReference type="EMBL" id="JAG34038.1"/>
    </source>
</evidence>
<reference evidence="1" key="1">
    <citation type="journal article" date="2014" name="PLoS ONE">
        <title>Transcriptome-Based Identification of ABC Transporters in the Western Tarnished Plant Bug Lygus hesperus.</title>
        <authorList>
            <person name="Hull J.J."/>
            <person name="Chaney K."/>
            <person name="Geib S.M."/>
            <person name="Fabrick J.A."/>
            <person name="Brent C.S."/>
            <person name="Walsh D."/>
            <person name="Lavine L.C."/>
        </authorList>
    </citation>
    <scope>NUCLEOTIDE SEQUENCE</scope>
</reference>
<feature type="non-terminal residue" evidence="1">
    <location>
        <position position="1"/>
    </location>
</feature>
<name>A0A0A9YSG1_LYGHE</name>
<sequence length="403" mass="42965">CCTKYKCGLQPVCPPGSTIGPDGITCMCLLQPCEIPVCNPNFQLVTVAQATHVFPDCCNKYACVDQKCPDDSMWDQNTNQCVCIPLYCQAPNCPPGQKQVVVNQGTREPGFCCDKVACQVTEDCPLYTKKMPDGTCVCAIELCPNQPPCPFGSKSVIVSQSSGLVGDCCPQYSCVQIPQTCPEDSYPDLGECRCYPCSIPCPNGVIISQGTGLPGHCCSIYDCKQPVNCPPGAMVGPDGKTCVCDENACQTPICSPGAQLVVTEPATHLYPSCCDKHACLETQCPDDSVLQNDQCVCTPGYCLQNACPPGYLTVVIEQPENTPGQCCGIIRCERDPSPTPDCPPYSQWTPSGCVCAVEMCPPAPPCSSGLEPIVYQQPSNVIGDCCPNTSARRSRIAQQTVIS</sequence>
<proteinExistence type="predicted"/>
<dbReference type="AlphaFoldDB" id="A0A0A9YSG1"/>
<organism evidence="1">
    <name type="scientific">Lygus hesperus</name>
    <name type="common">Western plant bug</name>
    <dbReference type="NCBI Taxonomy" id="30085"/>
    <lineage>
        <taxon>Eukaryota</taxon>
        <taxon>Metazoa</taxon>
        <taxon>Ecdysozoa</taxon>
        <taxon>Arthropoda</taxon>
        <taxon>Hexapoda</taxon>
        <taxon>Insecta</taxon>
        <taxon>Pterygota</taxon>
        <taxon>Neoptera</taxon>
        <taxon>Paraneoptera</taxon>
        <taxon>Hemiptera</taxon>
        <taxon>Heteroptera</taxon>
        <taxon>Panheteroptera</taxon>
        <taxon>Cimicomorpha</taxon>
        <taxon>Miridae</taxon>
        <taxon>Mirini</taxon>
        <taxon>Lygus</taxon>
    </lineage>
</organism>
<accession>A0A0A9YSG1</accession>